<proteinExistence type="predicted"/>
<dbReference type="PANTHER" id="PTHR33406:SF13">
    <property type="entry name" value="MEMBRANE PROTEIN YDFJ"/>
    <property type="match status" value="1"/>
</dbReference>
<protein>
    <recommendedName>
        <fullName evidence="7">Membrane transport protein MMPL domain-containing protein</fullName>
    </recommendedName>
</protein>
<gene>
    <name evidence="8" type="ORF">S12H4_41744</name>
</gene>
<evidence type="ECO:0000256" key="2">
    <source>
        <dbReference type="ARBA" id="ARBA00022475"/>
    </source>
</evidence>
<keyword evidence="4 6" id="KW-1133">Transmembrane helix</keyword>
<feature type="domain" description="Membrane transport protein MMPL" evidence="7">
    <location>
        <begin position="3"/>
        <end position="89"/>
    </location>
</feature>
<dbReference type="InterPro" id="IPR050545">
    <property type="entry name" value="Mycobact_MmpL"/>
</dbReference>
<evidence type="ECO:0000313" key="8">
    <source>
        <dbReference type="EMBL" id="GAJ08933.1"/>
    </source>
</evidence>
<feature type="transmembrane region" description="Helical" evidence="6">
    <location>
        <begin position="19"/>
        <end position="37"/>
    </location>
</feature>
<name>X1TUB2_9ZZZZ</name>
<keyword evidence="3 6" id="KW-0812">Transmembrane</keyword>
<comment type="caution">
    <text evidence="8">The sequence shown here is derived from an EMBL/GenBank/DDBJ whole genome shotgun (WGS) entry which is preliminary data.</text>
</comment>
<dbReference type="AlphaFoldDB" id="X1TUB2"/>
<feature type="non-terminal residue" evidence="8">
    <location>
        <position position="1"/>
    </location>
</feature>
<reference evidence="8" key="1">
    <citation type="journal article" date="2014" name="Front. Microbiol.">
        <title>High frequency of phylogenetically diverse reductive dehalogenase-homologous genes in deep subseafloor sedimentary metagenomes.</title>
        <authorList>
            <person name="Kawai M."/>
            <person name="Futagami T."/>
            <person name="Toyoda A."/>
            <person name="Takaki Y."/>
            <person name="Nishi S."/>
            <person name="Hori S."/>
            <person name="Arai W."/>
            <person name="Tsubouchi T."/>
            <person name="Morono Y."/>
            <person name="Uchiyama I."/>
            <person name="Ito T."/>
            <person name="Fujiyama A."/>
            <person name="Inagaki F."/>
            <person name="Takami H."/>
        </authorList>
    </citation>
    <scope>NUCLEOTIDE SEQUENCE</scope>
    <source>
        <strain evidence="8">Expedition CK06-06</strain>
    </source>
</reference>
<evidence type="ECO:0000256" key="3">
    <source>
        <dbReference type="ARBA" id="ARBA00022692"/>
    </source>
</evidence>
<evidence type="ECO:0000256" key="6">
    <source>
        <dbReference type="SAM" id="Phobius"/>
    </source>
</evidence>
<feature type="transmembrane region" description="Helical" evidence="6">
    <location>
        <begin position="44"/>
        <end position="64"/>
    </location>
</feature>
<organism evidence="8">
    <name type="scientific">marine sediment metagenome</name>
    <dbReference type="NCBI Taxonomy" id="412755"/>
    <lineage>
        <taxon>unclassified sequences</taxon>
        <taxon>metagenomes</taxon>
        <taxon>ecological metagenomes</taxon>
    </lineage>
</organism>
<evidence type="ECO:0000256" key="1">
    <source>
        <dbReference type="ARBA" id="ARBA00004651"/>
    </source>
</evidence>
<dbReference type="GO" id="GO:0005886">
    <property type="term" value="C:plasma membrane"/>
    <property type="evidence" value="ECO:0007669"/>
    <property type="project" value="UniProtKB-SubCell"/>
</dbReference>
<dbReference type="Pfam" id="PF03176">
    <property type="entry name" value="MMPL"/>
    <property type="match status" value="1"/>
</dbReference>
<dbReference type="InterPro" id="IPR004869">
    <property type="entry name" value="MMPL_dom"/>
</dbReference>
<dbReference type="PANTHER" id="PTHR33406">
    <property type="entry name" value="MEMBRANE PROTEIN MJ1562-RELATED"/>
    <property type="match status" value="1"/>
</dbReference>
<dbReference type="SUPFAM" id="SSF82866">
    <property type="entry name" value="Multidrug efflux transporter AcrB transmembrane domain"/>
    <property type="match status" value="1"/>
</dbReference>
<keyword evidence="2" id="KW-1003">Cell membrane</keyword>
<dbReference type="EMBL" id="BARW01025469">
    <property type="protein sequence ID" value="GAJ08933.1"/>
    <property type="molecule type" value="Genomic_DNA"/>
</dbReference>
<evidence type="ECO:0000259" key="7">
    <source>
        <dbReference type="Pfam" id="PF03176"/>
    </source>
</evidence>
<evidence type="ECO:0000256" key="4">
    <source>
        <dbReference type="ARBA" id="ARBA00022989"/>
    </source>
</evidence>
<keyword evidence="5 6" id="KW-0472">Membrane</keyword>
<comment type="subcellular location">
    <subcellularLocation>
        <location evidence="1">Cell membrane</location>
        <topology evidence="1">Multi-pass membrane protein</topology>
    </subcellularLocation>
</comment>
<evidence type="ECO:0000256" key="5">
    <source>
        <dbReference type="ARBA" id="ARBA00023136"/>
    </source>
</evidence>
<dbReference type="Gene3D" id="1.20.1640.10">
    <property type="entry name" value="Multidrug efflux transporter AcrB transmembrane domain"/>
    <property type="match status" value="1"/>
</dbReference>
<accession>X1TUB2</accession>
<sequence length="92" mass="10321">KTGDNTTSVAVGLERTGRVITGAAVIMVIVFGCLVIGDMLYMKVIGLMLALAIFIDAAIIRVFMTPSLMRIMGKWNWWAPAFLERLWTRRPY</sequence>